<keyword evidence="3" id="KW-1185">Reference proteome</keyword>
<proteinExistence type="predicted"/>
<name>A0AAV4BIB2_9GAST</name>
<dbReference type="Proteomes" id="UP000735302">
    <property type="component" value="Unassembled WGS sequence"/>
</dbReference>
<sequence>MRGGSFGRRVDGVGANVNGLKIQEFQYRHDERYKISISRNYIGEYIQLDSMQWCWQEAVDKHAMKAIYIEEFDTNVEESGPGQTRPVDGQSGHP</sequence>
<evidence type="ECO:0000256" key="1">
    <source>
        <dbReference type="SAM" id="MobiDB-lite"/>
    </source>
</evidence>
<protein>
    <submittedName>
        <fullName evidence="2">Uncharacterized protein</fullName>
    </submittedName>
</protein>
<evidence type="ECO:0000313" key="2">
    <source>
        <dbReference type="EMBL" id="GFO18059.1"/>
    </source>
</evidence>
<comment type="caution">
    <text evidence="2">The sequence shown here is derived from an EMBL/GenBank/DDBJ whole genome shotgun (WGS) entry which is preliminary data.</text>
</comment>
<dbReference type="EMBL" id="BLXT01004926">
    <property type="protein sequence ID" value="GFO18059.1"/>
    <property type="molecule type" value="Genomic_DNA"/>
</dbReference>
<feature type="region of interest" description="Disordered" evidence="1">
    <location>
        <begin position="75"/>
        <end position="94"/>
    </location>
</feature>
<dbReference type="AlphaFoldDB" id="A0AAV4BIB2"/>
<accession>A0AAV4BIB2</accession>
<evidence type="ECO:0000313" key="3">
    <source>
        <dbReference type="Proteomes" id="UP000735302"/>
    </source>
</evidence>
<organism evidence="2 3">
    <name type="scientific">Plakobranchus ocellatus</name>
    <dbReference type="NCBI Taxonomy" id="259542"/>
    <lineage>
        <taxon>Eukaryota</taxon>
        <taxon>Metazoa</taxon>
        <taxon>Spiralia</taxon>
        <taxon>Lophotrochozoa</taxon>
        <taxon>Mollusca</taxon>
        <taxon>Gastropoda</taxon>
        <taxon>Heterobranchia</taxon>
        <taxon>Euthyneura</taxon>
        <taxon>Panpulmonata</taxon>
        <taxon>Sacoglossa</taxon>
        <taxon>Placobranchoidea</taxon>
        <taxon>Plakobranchidae</taxon>
        <taxon>Plakobranchus</taxon>
    </lineage>
</organism>
<reference evidence="2 3" key="1">
    <citation type="journal article" date="2021" name="Elife">
        <title>Chloroplast acquisition without the gene transfer in kleptoplastic sea slugs, Plakobranchus ocellatus.</title>
        <authorList>
            <person name="Maeda T."/>
            <person name="Takahashi S."/>
            <person name="Yoshida T."/>
            <person name="Shimamura S."/>
            <person name="Takaki Y."/>
            <person name="Nagai Y."/>
            <person name="Toyoda A."/>
            <person name="Suzuki Y."/>
            <person name="Arimoto A."/>
            <person name="Ishii H."/>
            <person name="Satoh N."/>
            <person name="Nishiyama T."/>
            <person name="Hasebe M."/>
            <person name="Maruyama T."/>
            <person name="Minagawa J."/>
            <person name="Obokata J."/>
            <person name="Shigenobu S."/>
        </authorList>
    </citation>
    <scope>NUCLEOTIDE SEQUENCE [LARGE SCALE GENOMIC DNA]</scope>
</reference>
<gene>
    <name evidence="2" type="ORF">PoB_004456400</name>
</gene>